<feature type="region of interest" description="Disordered" evidence="1">
    <location>
        <begin position="1"/>
        <end position="86"/>
    </location>
</feature>
<keyword evidence="3" id="KW-1185">Reference proteome</keyword>
<reference evidence="2 3" key="1">
    <citation type="submission" date="2024-05" db="EMBL/GenBank/DDBJ databases">
        <title>A high-quality chromosomal-level genome assembly of Topmouth culter (Culter alburnus).</title>
        <authorList>
            <person name="Zhao H."/>
        </authorList>
    </citation>
    <scope>NUCLEOTIDE SEQUENCE [LARGE SCALE GENOMIC DNA]</scope>
    <source>
        <strain evidence="2">CATC2023</strain>
        <tissue evidence="2">Muscle</tissue>
    </source>
</reference>
<sequence>GGDEARHQRNSQSSRTPSTGEHIRPRARAPPGNLQLTLTPATHTRTRHVSGRAGETVPQEPETNREPSQEAAPAQSSARGQSGLHRTDTARMDKLFACLFTAIGVLVSARAQVFKGKSSCDVPQIRL</sequence>
<protein>
    <submittedName>
        <fullName evidence="2">Uncharacterized protein</fullName>
    </submittedName>
</protein>
<accession>A0AAW2B3E5</accession>
<name>A0AAW2B3E5_CULAL</name>
<dbReference type="Proteomes" id="UP001479290">
    <property type="component" value="Unassembled WGS sequence"/>
</dbReference>
<feature type="compositionally biased region" description="Polar residues" evidence="1">
    <location>
        <begin position="10"/>
        <end position="19"/>
    </location>
</feature>
<feature type="compositionally biased region" description="Low complexity" evidence="1">
    <location>
        <begin position="69"/>
        <end position="78"/>
    </location>
</feature>
<dbReference type="EMBL" id="JAWDJR010000002">
    <property type="protein sequence ID" value="KAK9980367.1"/>
    <property type="molecule type" value="Genomic_DNA"/>
</dbReference>
<feature type="non-terminal residue" evidence="2">
    <location>
        <position position="1"/>
    </location>
</feature>
<evidence type="ECO:0000313" key="3">
    <source>
        <dbReference type="Proteomes" id="UP001479290"/>
    </source>
</evidence>
<organism evidence="2 3">
    <name type="scientific">Culter alburnus</name>
    <name type="common">Topmouth culter</name>
    <dbReference type="NCBI Taxonomy" id="194366"/>
    <lineage>
        <taxon>Eukaryota</taxon>
        <taxon>Metazoa</taxon>
        <taxon>Chordata</taxon>
        <taxon>Craniata</taxon>
        <taxon>Vertebrata</taxon>
        <taxon>Euteleostomi</taxon>
        <taxon>Actinopterygii</taxon>
        <taxon>Neopterygii</taxon>
        <taxon>Teleostei</taxon>
        <taxon>Ostariophysi</taxon>
        <taxon>Cypriniformes</taxon>
        <taxon>Xenocyprididae</taxon>
        <taxon>Xenocypridinae</taxon>
        <taxon>Culter</taxon>
    </lineage>
</organism>
<evidence type="ECO:0000256" key="1">
    <source>
        <dbReference type="SAM" id="MobiDB-lite"/>
    </source>
</evidence>
<feature type="compositionally biased region" description="Polar residues" evidence="1">
    <location>
        <begin position="34"/>
        <end position="43"/>
    </location>
</feature>
<proteinExistence type="predicted"/>
<gene>
    <name evidence="2" type="ORF">ABG768_013732</name>
</gene>
<comment type="caution">
    <text evidence="2">The sequence shown here is derived from an EMBL/GenBank/DDBJ whole genome shotgun (WGS) entry which is preliminary data.</text>
</comment>
<evidence type="ECO:0000313" key="2">
    <source>
        <dbReference type="EMBL" id="KAK9980367.1"/>
    </source>
</evidence>
<dbReference type="AlphaFoldDB" id="A0AAW2B3E5"/>